<accession>A0A383W2Q3</accession>
<reference evidence="1 2" key="1">
    <citation type="submission" date="2016-10" db="EMBL/GenBank/DDBJ databases">
        <authorList>
            <person name="Cai Z."/>
        </authorList>
    </citation>
    <scope>NUCLEOTIDE SEQUENCE [LARGE SCALE GENOMIC DNA]</scope>
</reference>
<evidence type="ECO:0000313" key="2">
    <source>
        <dbReference type="Proteomes" id="UP000256970"/>
    </source>
</evidence>
<organism evidence="1 2">
    <name type="scientific">Tetradesmus obliquus</name>
    <name type="common">Green alga</name>
    <name type="synonym">Acutodesmus obliquus</name>
    <dbReference type="NCBI Taxonomy" id="3088"/>
    <lineage>
        <taxon>Eukaryota</taxon>
        <taxon>Viridiplantae</taxon>
        <taxon>Chlorophyta</taxon>
        <taxon>core chlorophytes</taxon>
        <taxon>Chlorophyceae</taxon>
        <taxon>CS clade</taxon>
        <taxon>Sphaeropleales</taxon>
        <taxon>Scenedesmaceae</taxon>
        <taxon>Tetradesmus</taxon>
    </lineage>
</organism>
<name>A0A383W2Q3_TETOB</name>
<keyword evidence="2" id="KW-1185">Reference proteome</keyword>
<dbReference type="AlphaFoldDB" id="A0A383W2Q3"/>
<sequence length="87" mass="9833">MWQDASGRVLFEAVAVNSWPAKSTLWDRTYARVDGVEVRPYVQYLLGSSTQLSFERVQGGPAVGFELAYEEPQVEEDLEAMMVNFGR</sequence>
<proteinExistence type="predicted"/>
<protein>
    <submittedName>
        <fullName evidence="1">Uncharacterized protein</fullName>
    </submittedName>
</protein>
<evidence type="ECO:0000313" key="1">
    <source>
        <dbReference type="EMBL" id="SZX71314.1"/>
    </source>
</evidence>
<gene>
    <name evidence="1" type="ORF">BQ4739_LOCUS11446</name>
</gene>
<dbReference type="EMBL" id="FNXT01001043">
    <property type="protein sequence ID" value="SZX71314.1"/>
    <property type="molecule type" value="Genomic_DNA"/>
</dbReference>
<dbReference type="Proteomes" id="UP000256970">
    <property type="component" value="Unassembled WGS sequence"/>
</dbReference>